<evidence type="ECO:0000313" key="6">
    <source>
        <dbReference type="Proteomes" id="UP000035579"/>
    </source>
</evidence>
<organism evidence="4 6">
    <name type="scientific">Archangium gephyra</name>
    <dbReference type="NCBI Taxonomy" id="48"/>
    <lineage>
        <taxon>Bacteria</taxon>
        <taxon>Pseudomonadati</taxon>
        <taxon>Myxococcota</taxon>
        <taxon>Myxococcia</taxon>
        <taxon>Myxococcales</taxon>
        <taxon>Cystobacterineae</taxon>
        <taxon>Archangiaceae</taxon>
        <taxon>Archangium</taxon>
    </lineage>
</organism>
<feature type="transmembrane region" description="Helical" evidence="2">
    <location>
        <begin position="124"/>
        <end position="148"/>
    </location>
</feature>
<feature type="region of interest" description="Disordered" evidence="1">
    <location>
        <begin position="346"/>
        <end position="384"/>
    </location>
</feature>
<feature type="domain" description="Acyltransferase 3" evidence="3">
    <location>
        <begin position="20"/>
        <end position="336"/>
    </location>
</feature>
<dbReference type="EMBL" id="QUMU01000024">
    <property type="protein sequence ID" value="REG15423.1"/>
    <property type="molecule type" value="Genomic_DNA"/>
</dbReference>
<feature type="transmembrane region" description="Helical" evidence="2">
    <location>
        <begin position="289"/>
        <end position="309"/>
    </location>
</feature>
<proteinExistence type="predicted"/>
<feature type="compositionally biased region" description="Gly residues" evidence="1">
    <location>
        <begin position="375"/>
        <end position="384"/>
    </location>
</feature>
<dbReference type="Proteomes" id="UP000035579">
    <property type="component" value="Chromosome"/>
</dbReference>
<evidence type="ECO:0000256" key="2">
    <source>
        <dbReference type="SAM" id="Phobius"/>
    </source>
</evidence>
<evidence type="ECO:0000256" key="1">
    <source>
        <dbReference type="SAM" id="MobiDB-lite"/>
    </source>
</evidence>
<dbReference type="RefSeq" id="WP_053066086.1">
    <property type="nucleotide sequence ID" value="NZ_CP011509.1"/>
</dbReference>
<evidence type="ECO:0000313" key="4">
    <source>
        <dbReference type="EMBL" id="AKI99284.1"/>
    </source>
</evidence>
<evidence type="ECO:0000313" key="7">
    <source>
        <dbReference type="Proteomes" id="UP000256345"/>
    </source>
</evidence>
<evidence type="ECO:0000259" key="3">
    <source>
        <dbReference type="Pfam" id="PF01757"/>
    </source>
</evidence>
<feature type="transmembrane region" description="Helical" evidence="2">
    <location>
        <begin position="97"/>
        <end position="118"/>
    </location>
</feature>
<dbReference type="EMBL" id="CP011509">
    <property type="protein sequence ID" value="AKI99284.1"/>
    <property type="molecule type" value="Genomic_DNA"/>
</dbReference>
<keyword evidence="2" id="KW-1133">Transmembrane helix</keyword>
<feature type="transmembrane region" description="Helical" evidence="2">
    <location>
        <begin position="201"/>
        <end position="219"/>
    </location>
</feature>
<accession>A0AAC8Q1G6</accession>
<feature type="transmembrane region" description="Helical" evidence="2">
    <location>
        <begin position="256"/>
        <end position="277"/>
    </location>
</feature>
<dbReference type="GO" id="GO:0016747">
    <property type="term" value="F:acyltransferase activity, transferring groups other than amino-acyl groups"/>
    <property type="evidence" value="ECO:0007669"/>
    <property type="project" value="InterPro"/>
</dbReference>
<feature type="transmembrane region" description="Helical" evidence="2">
    <location>
        <begin position="54"/>
        <end position="76"/>
    </location>
</feature>
<dbReference type="Pfam" id="PF01757">
    <property type="entry name" value="Acyl_transf_3"/>
    <property type="match status" value="1"/>
</dbReference>
<reference evidence="4 6" key="1">
    <citation type="submission" date="2015-05" db="EMBL/GenBank/DDBJ databases">
        <title>Genome assembly of Archangium gephyra DSM 2261.</title>
        <authorList>
            <person name="Sharma G."/>
            <person name="Subramanian S."/>
        </authorList>
    </citation>
    <scope>NUCLEOTIDE SEQUENCE [LARGE SCALE GENOMIC DNA]</scope>
    <source>
        <strain evidence="4 6">DSM 2261</strain>
    </source>
</reference>
<dbReference type="InterPro" id="IPR002656">
    <property type="entry name" value="Acyl_transf_3_dom"/>
</dbReference>
<dbReference type="AlphaFoldDB" id="A0AAC8Q1G6"/>
<dbReference type="Proteomes" id="UP000256345">
    <property type="component" value="Unassembled WGS sequence"/>
</dbReference>
<feature type="transmembrane region" description="Helical" evidence="2">
    <location>
        <begin position="160"/>
        <end position="181"/>
    </location>
</feature>
<protein>
    <submittedName>
        <fullName evidence="5">Surface polysaccharide O-acyltransferase-like enzyme</fullName>
    </submittedName>
</protein>
<name>A0AAC8Q1G6_9BACT</name>
<reference evidence="5 7" key="2">
    <citation type="submission" date="2018-08" db="EMBL/GenBank/DDBJ databases">
        <title>Genomic Encyclopedia of Archaeal and Bacterial Type Strains, Phase II (KMG-II): from individual species to whole genera.</title>
        <authorList>
            <person name="Goeker M."/>
        </authorList>
    </citation>
    <scope>NUCLEOTIDE SEQUENCE [LARGE SCALE GENOMIC DNA]</scope>
    <source>
        <strain evidence="5 7">DSM 2261</strain>
    </source>
</reference>
<feature type="transmembrane region" description="Helical" evidence="2">
    <location>
        <begin position="321"/>
        <end position="339"/>
    </location>
</feature>
<sequence>MSAQAPSAEPLPPVPGSRNTGLDRARAVATLAMVMGHTLDAVLSDAARDGVGMVAYWSLRAVTAPLFLFVAGWAFATTVQRTGAHGSRVLRRYLPRVGLLFGWGYLLRWPGWGLNLLLAGDVTVWRHFLAFDALHGVAAALLMGAGVLSVCKGRTARMGALAALAVLVPLVSPWVRATVLAGGWPLALEQALVSRTSNFPIFPWSSYFFMGGLAGLWLAEVTRVRHWLCLVMAGTVILALMTLWGGDPRVSDPTLVAWRVGLLSVAAGVAMLLPARLDRWMAPVGRASLWVYVVHLPLAYGWSTFAGLASRLGRSQDVLPALGLALSVLLVSLLIALPAKKLHGRWRGRNRGPARPGPHLDSPPHRESTPRPPGKGSGATGLSP</sequence>
<keyword evidence="7" id="KW-1185">Reference proteome</keyword>
<evidence type="ECO:0000313" key="5">
    <source>
        <dbReference type="EMBL" id="REG15423.1"/>
    </source>
</evidence>
<feature type="transmembrane region" description="Helical" evidence="2">
    <location>
        <begin position="226"/>
        <end position="244"/>
    </location>
</feature>
<keyword evidence="2" id="KW-0812">Transmembrane</keyword>
<gene>
    <name evidence="4" type="ORF">AA314_00911</name>
    <name evidence="5" type="ORF">ATI61_1248</name>
</gene>
<keyword evidence="2" id="KW-0472">Membrane</keyword>
<dbReference type="KEGG" id="age:AA314_00911"/>